<organism evidence="2 3">
    <name type="scientific">Paenibacillus solani</name>
    <dbReference type="NCBI Taxonomy" id="1705565"/>
    <lineage>
        <taxon>Bacteria</taxon>
        <taxon>Bacillati</taxon>
        <taxon>Bacillota</taxon>
        <taxon>Bacilli</taxon>
        <taxon>Bacillales</taxon>
        <taxon>Paenibacillaceae</taxon>
        <taxon>Paenibacillus</taxon>
    </lineage>
</organism>
<feature type="transmembrane region" description="Helical" evidence="1">
    <location>
        <begin position="7"/>
        <end position="24"/>
    </location>
</feature>
<dbReference type="OrthoDB" id="9812136at2"/>
<evidence type="ECO:0000313" key="2">
    <source>
        <dbReference type="EMBL" id="KOR76137.1"/>
    </source>
</evidence>
<dbReference type="PATRIC" id="fig|1705565.3.peg.1455"/>
<reference evidence="3" key="1">
    <citation type="submission" date="2015-08" db="EMBL/GenBank/DDBJ databases">
        <title>Genome sequencing project for genomic taxonomy and phylogenomics of Bacillus-like bacteria.</title>
        <authorList>
            <person name="Liu B."/>
            <person name="Wang J."/>
            <person name="Zhu Y."/>
            <person name="Liu G."/>
            <person name="Chen Q."/>
            <person name="Chen Z."/>
            <person name="Lan J."/>
            <person name="Che J."/>
            <person name="Ge C."/>
            <person name="Shi H."/>
            <person name="Pan Z."/>
            <person name="Liu X."/>
        </authorList>
    </citation>
    <scope>NUCLEOTIDE SEQUENCE [LARGE SCALE GENOMIC DNA]</scope>
    <source>
        <strain evidence="3">FJAT-22460</strain>
    </source>
</reference>
<dbReference type="Pfam" id="PF04070">
    <property type="entry name" value="DUF378"/>
    <property type="match status" value="1"/>
</dbReference>
<evidence type="ECO:0000256" key="1">
    <source>
        <dbReference type="SAM" id="Phobius"/>
    </source>
</evidence>
<dbReference type="RefSeq" id="WP_053491019.1">
    <property type="nucleotide sequence ID" value="NZ_JBCMXJ010000007.1"/>
</dbReference>
<dbReference type="PANTHER" id="PTHR37304">
    <property type="entry name" value="MEMBRANE PROTEIN-RELATED"/>
    <property type="match status" value="1"/>
</dbReference>
<dbReference type="InterPro" id="IPR007211">
    <property type="entry name" value="DUF378"/>
</dbReference>
<evidence type="ECO:0008006" key="4">
    <source>
        <dbReference type="Google" id="ProtNLM"/>
    </source>
</evidence>
<keyword evidence="3" id="KW-1185">Reference proteome</keyword>
<dbReference type="EMBL" id="LIUT01000008">
    <property type="protein sequence ID" value="KOR76137.1"/>
    <property type="molecule type" value="Genomic_DNA"/>
</dbReference>
<proteinExistence type="predicted"/>
<keyword evidence="1" id="KW-0812">Transmembrane</keyword>
<dbReference type="PANTHER" id="PTHR37304:SF1">
    <property type="entry name" value="MEMBRANE PROTEIN"/>
    <property type="match status" value="1"/>
</dbReference>
<keyword evidence="1" id="KW-1133">Transmembrane helix</keyword>
<dbReference type="Proteomes" id="UP000036932">
    <property type="component" value="Unassembled WGS sequence"/>
</dbReference>
<evidence type="ECO:0000313" key="3">
    <source>
        <dbReference type="Proteomes" id="UP000036932"/>
    </source>
</evidence>
<name>A0A0M1N1U3_9BACL</name>
<gene>
    <name evidence="2" type="ORF">AM231_26245</name>
</gene>
<sequence>MRTFNTIALLLLIIGGINWLLVGLFQYDLVAALFGGQSSAGSRIIYTIVGLCALYSIRFFGDVTNDDRSTAK</sequence>
<accession>A0A0M1N1U3</accession>
<keyword evidence="1" id="KW-0472">Membrane</keyword>
<feature type="transmembrane region" description="Helical" evidence="1">
    <location>
        <begin position="44"/>
        <end position="61"/>
    </location>
</feature>
<protein>
    <recommendedName>
        <fullName evidence="4">DUF378 domain-containing protein</fullName>
    </recommendedName>
</protein>
<comment type="caution">
    <text evidence="2">The sequence shown here is derived from an EMBL/GenBank/DDBJ whole genome shotgun (WGS) entry which is preliminary data.</text>
</comment>
<dbReference type="AlphaFoldDB" id="A0A0M1N1U3"/>